<comment type="caution">
    <text evidence="2">The sequence shown here is derived from an EMBL/GenBank/DDBJ whole genome shotgun (WGS) entry which is preliminary data.</text>
</comment>
<accession>A0ABS5FQG0</accession>
<proteinExistence type="predicted"/>
<feature type="transmembrane region" description="Helical" evidence="1">
    <location>
        <begin position="39"/>
        <end position="57"/>
    </location>
</feature>
<feature type="transmembrane region" description="Helical" evidence="1">
    <location>
        <begin position="110"/>
        <end position="127"/>
    </location>
</feature>
<feature type="transmembrane region" description="Helical" evidence="1">
    <location>
        <begin position="12"/>
        <end position="33"/>
    </location>
</feature>
<dbReference type="RefSeq" id="WP_212494046.1">
    <property type="nucleotide sequence ID" value="NZ_JAFCJH010000034.1"/>
</dbReference>
<name>A0ABS5FQG0_9BRAD</name>
<keyword evidence="1" id="KW-0812">Transmembrane</keyword>
<keyword evidence="3" id="KW-1185">Reference proteome</keyword>
<feature type="transmembrane region" description="Helical" evidence="1">
    <location>
        <begin position="78"/>
        <end position="104"/>
    </location>
</feature>
<sequence>MSAGPITVVKLFAHACCGAVGAFVFGLCLASTIVRFDGLSLAVTILFGLPVISDWFWTRRQVRQFAASETAGNHATQFLWSYVFFCMLASGFGIAVMAIVLLSADVTRTFGAIVFGVLTCVGIYPVVRDAKRLADAIAATDCPLISWKKPPDGGLLNRSSGIPQ</sequence>
<reference evidence="3" key="1">
    <citation type="journal article" date="2021" name="ISME J.">
        <title>Evolutionary origin and ecological implication of a unique nif island in free-living Bradyrhizobium lineages.</title>
        <authorList>
            <person name="Tao J."/>
        </authorList>
    </citation>
    <scope>NUCLEOTIDE SEQUENCE [LARGE SCALE GENOMIC DNA]</scope>
    <source>
        <strain evidence="3">SZCCT0434</strain>
    </source>
</reference>
<protein>
    <submittedName>
        <fullName evidence="2">Uncharacterized protein</fullName>
    </submittedName>
</protein>
<evidence type="ECO:0000313" key="2">
    <source>
        <dbReference type="EMBL" id="MBR0799041.1"/>
    </source>
</evidence>
<keyword evidence="1" id="KW-0472">Membrane</keyword>
<organism evidence="2 3">
    <name type="scientific">Bradyrhizobium jicamae</name>
    <dbReference type="NCBI Taxonomy" id="280332"/>
    <lineage>
        <taxon>Bacteria</taxon>
        <taxon>Pseudomonadati</taxon>
        <taxon>Pseudomonadota</taxon>
        <taxon>Alphaproteobacteria</taxon>
        <taxon>Hyphomicrobiales</taxon>
        <taxon>Nitrobacteraceae</taxon>
        <taxon>Bradyrhizobium</taxon>
    </lineage>
</organism>
<evidence type="ECO:0000256" key="1">
    <source>
        <dbReference type="SAM" id="Phobius"/>
    </source>
</evidence>
<keyword evidence="1" id="KW-1133">Transmembrane helix</keyword>
<gene>
    <name evidence="2" type="ORF">JQ615_27005</name>
</gene>
<dbReference type="Proteomes" id="UP001315278">
    <property type="component" value="Unassembled WGS sequence"/>
</dbReference>
<evidence type="ECO:0000313" key="3">
    <source>
        <dbReference type="Proteomes" id="UP001315278"/>
    </source>
</evidence>
<dbReference type="EMBL" id="JAFCJH010000034">
    <property type="protein sequence ID" value="MBR0799041.1"/>
    <property type="molecule type" value="Genomic_DNA"/>
</dbReference>